<reference evidence="1 2" key="1">
    <citation type="journal article" date="2014" name="Genome Announc.">
        <title>Complete Genome Sequence of Hyphomicrobium nitrativorans Strain NL23, a Denitrifying Bacterium Isolated from Biofilm of a Methanol-Fed Denitrification System Treating Seawater at the Montreal Biodome.</title>
        <authorList>
            <person name="Martineau C."/>
            <person name="Villeneuve C."/>
            <person name="Mauffrey F."/>
            <person name="Villemur R."/>
        </authorList>
    </citation>
    <scope>NUCLEOTIDE SEQUENCE [LARGE SCALE GENOMIC DNA]</scope>
    <source>
        <strain evidence="1">NL23</strain>
    </source>
</reference>
<dbReference type="EMBL" id="CP006912">
    <property type="protein sequence ID" value="AHB49268.1"/>
    <property type="molecule type" value="Genomic_DNA"/>
</dbReference>
<sequence>MADPTFIADRTTSSLNDAQNDTGRVAFCGPYVLSAITGYPISKVEAAVNAYRKLPPDLKYRVKGTYADEVEAALAVYGYGMTLKETFMHLERKKRPSVWTWMQKPRSAWAHYILAIHKGKEGHWILIKGVKMCDTFTEGRWTFVCDGPHRGARIMEVFEVRRALEL</sequence>
<dbReference type="PATRIC" id="fig|1029756.8.peg.2902"/>
<evidence type="ECO:0000313" key="2">
    <source>
        <dbReference type="Proteomes" id="UP000018542"/>
    </source>
</evidence>
<accession>V5SFH4</accession>
<dbReference type="KEGG" id="hni:W911_13940"/>
<dbReference type="HOGENOM" id="CLU_1608620_0_0_5"/>
<name>V5SFH4_9HYPH</name>
<organism evidence="1 2">
    <name type="scientific">Hyphomicrobium nitrativorans NL23</name>
    <dbReference type="NCBI Taxonomy" id="1029756"/>
    <lineage>
        <taxon>Bacteria</taxon>
        <taxon>Pseudomonadati</taxon>
        <taxon>Pseudomonadota</taxon>
        <taxon>Alphaproteobacteria</taxon>
        <taxon>Hyphomicrobiales</taxon>
        <taxon>Hyphomicrobiaceae</taxon>
        <taxon>Hyphomicrobium</taxon>
    </lineage>
</organism>
<evidence type="ECO:0008006" key="3">
    <source>
        <dbReference type="Google" id="ProtNLM"/>
    </source>
</evidence>
<keyword evidence="2" id="KW-1185">Reference proteome</keyword>
<dbReference type="AlphaFoldDB" id="V5SFH4"/>
<proteinExistence type="predicted"/>
<dbReference type="OrthoDB" id="7931943at2"/>
<evidence type="ECO:0000313" key="1">
    <source>
        <dbReference type="EMBL" id="AHB49268.1"/>
    </source>
</evidence>
<protein>
    <recommendedName>
        <fullName evidence="3">Peptidase C39-like domain-containing protein</fullName>
    </recommendedName>
</protein>
<gene>
    <name evidence="1" type="ORF">W911_13940</name>
</gene>
<dbReference type="RefSeq" id="WP_023788108.1">
    <property type="nucleotide sequence ID" value="NC_022997.1"/>
</dbReference>
<dbReference type="Proteomes" id="UP000018542">
    <property type="component" value="Chromosome"/>
</dbReference>